<dbReference type="GO" id="GO:0005829">
    <property type="term" value="C:cytosol"/>
    <property type="evidence" value="ECO:0007669"/>
    <property type="project" value="TreeGrafter"/>
</dbReference>
<evidence type="ECO:0000256" key="8">
    <source>
        <dbReference type="PIRSR" id="PIRSR000102-1"/>
    </source>
</evidence>
<evidence type="ECO:0000313" key="15">
    <source>
        <dbReference type="EMBL" id="ODV94614.1"/>
    </source>
</evidence>
<feature type="binding site" evidence="10">
    <location>
        <position position="34"/>
    </location>
    <ligand>
        <name>NAD(+)</name>
        <dbReference type="ChEBI" id="CHEBI:57540"/>
    </ligand>
</feature>
<feature type="binding site" evidence="9">
    <location>
        <position position="92"/>
    </location>
    <ligand>
        <name>substrate</name>
    </ligand>
</feature>
<keyword evidence="4 12" id="KW-0816">Tricarboxylic acid cycle</keyword>
<comment type="catalytic activity">
    <reaction evidence="7 12">
        <text>(S)-malate + NAD(+) = oxaloacetate + NADH + H(+)</text>
        <dbReference type="Rhea" id="RHEA:21432"/>
        <dbReference type="ChEBI" id="CHEBI:15378"/>
        <dbReference type="ChEBI" id="CHEBI:15589"/>
        <dbReference type="ChEBI" id="CHEBI:16452"/>
        <dbReference type="ChEBI" id="CHEBI:57540"/>
        <dbReference type="ChEBI" id="CHEBI:57945"/>
        <dbReference type="EC" id="1.1.1.37"/>
    </reaction>
</comment>
<dbReference type="GO" id="GO:0005782">
    <property type="term" value="C:peroxisomal matrix"/>
    <property type="evidence" value="ECO:0007669"/>
    <property type="project" value="EnsemblFungi"/>
</dbReference>
<feature type="binding site" evidence="9">
    <location>
        <position position="124"/>
    </location>
    <ligand>
        <name>substrate</name>
    </ligand>
</feature>
<dbReference type="PIRSF" id="PIRSF000102">
    <property type="entry name" value="Lac_mal_DH"/>
    <property type="match status" value="1"/>
</dbReference>
<feature type="domain" description="Lactate/malate dehydrogenase C-terminal" evidence="14">
    <location>
        <begin position="152"/>
        <end position="335"/>
    </location>
</feature>
<feature type="active site" description="Proton acceptor" evidence="8">
    <location>
        <position position="184"/>
    </location>
</feature>
<dbReference type="EC" id="1.1.1.37" evidence="3 12"/>
<dbReference type="FunFam" id="3.90.110.10:FF:000009">
    <property type="entry name" value="Malate dehydrogenase"/>
    <property type="match status" value="1"/>
</dbReference>
<dbReference type="CDD" id="cd01337">
    <property type="entry name" value="MDH_glyoxysomal_mitochondrial"/>
    <property type="match status" value="1"/>
</dbReference>
<dbReference type="FunFam" id="3.40.50.720:FF:000013">
    <property type="entry name" value="Malate dehydrogenase"/>
    <property type="match status" value="1"/>
</dbReference>
<feature type="binding site" evidence="9">
    <location>
        <position position="86"/>
    </location>
    <ligand>
        <name>substrate</name>
    </ligand>
</feature>
<dbReference type="STRING" id="669874.A0A1E4TSB3"/>
<dbReference type="PROSITE" id="PS00068">
    <property type="entry name" value="MDH"/>
    <property type="match status" value="1"/>
</dbReference>
<dbReference type="OrthoDB" id="4069699at2759"/>
<name>A0A1E4TSB3_PACTA</name>
<dbReference type="InterPro" id="IPR010097">
    <property type="entry name" value="Malate_DH_type1"/>
</dbReference>
<dbReference type="InterPro" id="IPR036291">
    <property type="entry name" value="NAD(P)-bd_dom_sf"/>
</dbReference>
<evidence type="ECO:0000259" key="13">
    <source>
        <dbReference type="Pfam" id="PF00056"/>
    </source>
</evidence>
<feature type="binding site" evidence="10">
    <location>
        <begin position="8"/>
        <end position="14"/>
    </location>
    <ligand>
        <name>NAD(+)</name>
        <dbReference type="ChEBI" id="CHEBI:57540"/>
    </ligand>
</feature>
<keyword evidence="5 11" id="KW-0560">Oxidoreductase</keyword>
<evidence type="ECO:0000256" key="10">
    <source>
        <dbReference type="PIRSR" id="PIRSR000102-3"/>
    </source>
</evidence>
<dbReference type="Pfam" id="PF00056">
    <property type="entry name" value="Ldh_1_N"/>
    <property type="match status" value="1"/>
</dbReference>
<evidence type="ECO:0000256" key="5">
    <source>
        <dbReference type="ARBA" id="ARBA00023002"/>
    </source>
</evidence>
<protein>
    <recommendedName>
        <fullName evidence="3 12">Malate dehydrogenase</fullName>
        <ecNumber evidence="3 12">1.1.1.37</ecNumber>
    </recommendedName>
</protein>
<dbReference type="AlphaFoldDB" id="A0A1E4TSB3"/>
<evidence type="ECO:0000313" key="16">
    <source>
        <dbReference type="Proteomes" id="UP000094236"/>
    </source>
</evidence>
<evidence type="ECO:0000256" key="6">
    <source>
        <dbReference type="ARBA" id="ARBA00023027"/>
    </source>
</evidence>
<evidence type="ECO:0000256" key="1">
    <source>
        <dbReference type="ARBA" id="ARBA00008824"/>
    </source>
</evidence>
<feature type="binding site" evidence="10">
    <location>
        <position position="240"/>
    </location>
    <ligand>
        <name>NAD(+)</name>
        <dbReference type="ChEBI" id="CHEBI:57540"/>
    </ligand>
</feature>
<dbReference type="InterPro" id="IPR001252">
    <property type="entry name" value="Malate_DH_AS"/>
</dbReference>
<dbReference type="EMBL" id="KV454015">
    <property type="protein sequence ID" value="ODV94614.1"/>
    <property type="molecule type" value="Genomic_DNA"/>
</dbReference>
<keyword evidence="6 10" id="KW-0520">NAD</keyword>
<dbReference type="PANTHER" id="PTHR11540">
    <property type="entry name" value="MALATE AND LACTATE DEHYDROGENASE"/>
    <property type="match status" value="1"/>
</dbReference>
<dbReference type="Gene3D" id="3.40.50.720">
    <property type="entry name" value="NAD(P)-binding Rossmann-like Domain"/>
    <property type="match status" value="1"/>
</dbReference>
<keyword evidence="16" id="KW-1185">Reference proteome</keyword>
<organism evidence="15 16">
    <name type="scientific">Pachysolen tannophilus NRRL Y-2460</name>
    <dbReference type="NCBI Taxonomy" id="669874"/>
    <lineage>
        <taxon>Eukaryota</taxon>
        <taxon>Fungi</taxon>
        <taxon>Dikarya</taxon>
        <taxon>Ascomycota</taxon>
        <taxon>Saccharomycotina</taxon>
        <taxon>Pichiomycetes</taxon>
        <taxon>Pachysolenaceae</taxon>
        <taxon>Pachysolen</taxon>
    </lineage>
</organism>
<evidence type="ECO:0000256" key="11">
    <source>
        <dbReference type="RuleBase" id="RU003369"/>
    </source>
</evidence>
<evidence type="ECO:0000256" key="3">
    <source>
        <dbReference type="ARBA" id="ARBA00012995"/>
    </source>
</evidence>
<dbReference type="SUPFAM" id="SSF51735">
    <property type="entry name" value="NAD(P)-binding Rossmann-fold domains"/>
    <property type="match status" value="1"/>
</dbReference>
<evidence type="ECO:0000256" key="2">
    <source>
        <dbReference type="ARBA" id="ARBA00011738"/>
    </source>
</evidence>
<dbReference type="GO" id="GO:0030060">
    <property type="term" value="F:L-malate dehydrogenase (NAD+) activity"/>
    <property type="evidence" value="ECO:0007669"/>
    <property type="project" value="UniProtKB-EC"/>
</dbReference>
<evidence type="ECO:0000256" key="7">
    <source>
        <dbReference type="ARBA" id="ARBA00048313"/>
    </source>
</evidence>
<feature type="domain" description="Lactate/malate dehydrogenase N-terminal" evidence="13">
    <location>
        <begin position="2"/>
        <end position="150"/>
    </location>
</feature>
<dbReference type="Proteomes" id="UP000094236">
    <property type="component" value="Unassembled WGS sequence"/>
</dbReference>
<evidence type="ECO:0000256" key="4">
    <source>
        <dbReference type="ARBA" id="ARBA00022532"/>
    </source>
</evidence>
<gene>
    <name evidence="15" type="ORF">PACTADRAFT_44288</name>
</gene>
<sequence length="342" mass="36985">MVKVTIAGAAGGIGQTLSLLCKLNPDITELSLYDIANAEGVAVDLSHVNSPARATGHQPRDKSDQDALKNSLIGSDIVIIPAGVPRKPGMTRQDLFKINAGIVRSLVGAVAKYCPEALLLIISNPVNSTVVIAAEELKKNNCFNPRKLFGVTTLDLVRAETFLSYELNYPVEDIRGKITVVGGHSGDTIVPLIHINTEISKIVSSKLSPERLENFIHRVQYGGDEVVQAKSGKGSATLSMAYAGYRFTETILNAITGKENKALEPAYIYLPGVPGGEELSRKLGVEYFAVPIEFDNKGEAKRIIFNNNFISKNYEAQMIEIAKKSLTKSIVQGQLFVNGSKL</sequence>
<dbReference type="GO" id="GO:0003729">
    <property type="term" value="F:mRNA binding"/>
    <property type="evidence" value="ECO:0007669"/>
    <property type="project" value="EnsemblFungi"/>
</dbReference>
<dbReference type="InterPro" id="IPR015955">
    <property type="entry name" value="Lactate_DH/Glyco_Ohase_4_C"/>
</dbReference>
<dbReference type="GO" id="GO:0006635">
    <property type="term" value="P:fatty acid beta-oxidation"/>
    <property type="evidence" value="ECO:0007669"/>
    <property type="project" value="EnsemblFungi"/>
</dbReference>
<accession>A0A1E4TSB3</accession>
<dbReference type="GO" id="GO:0006099">
    <property type="term" value="P:tricarboxylic acid cycle"/>
    <property type="evidence" value="ECO:0007669"/>
    <property type="project" value="UniProtKB-KW"/>
</dbReference>
<dbReference type="SUPFAM" id="SSF56327">
    <property type="entry name" value="LDH C-terminal domain-like"/>
    <property type="match status" value="1"/>
</dbReference>
<dbReference type="InterPro" id="IPR001236">
    <property type="entry name" value="Lactate/malate_DH_N"/>
</dbReference>
<proteinExistence type="inferred from homology"/>
<evidence type="ECO:0000256" key="9">
    <source>
        <dbReference type="PIRSR" id="PIRSR000102-2"/>
    </source>
</evidence>
<evidence type="ECO:0000259" key="14">
    <source>
        <dbReference type="Pfam" id="PF02866"/>
    </source>
</evidence>
<dbReference type="PANTHER" id="PTHR11540:SF16">
    <property type="entry name" value="MALATE DEHYDROGENASE, MITOCHONDRIAL"/>
    <property type="match status" value="1"/>
</dbReference>
<dbReference type="InterPro" id="IPR022383">
    <property type="entry name" value="Lactate/malate_DH_C"/>
</dbReference>
<dbReference type="Pfam" id="PF02866">
    <property type="entry name" value="Ldh_1_C"/>
    <property type="match status" value="1"/>
</dbReference>
<dbReference type="Gene3D" id="3.90.110.10">
    <property type="entry name" value="Lactate dehydrogenase/glycoside hydrolase, family 4, C-terminal"/>
    <property type="match status" value="1"/>
</dbReference>
<evidence type="ECO:0000256" key="12">
    <source>
        <dbReference type="RuleBase" id="RU003405"/>
    </source>
</evidence>
<dbReference type="InterPro" id="IPR001557">
    <property type="entry name" value="L-lactate/malate_DH"/>
</dbReference>
<feature type="binding site" evidence="10">
    <location>
        <begin position="122"/>
        <end position="124"/>
    </location>
    <ligand>
        <name>NAD(+)</name>
        <dbReference type="ChEBI" id="CHEBI:57540"/>
    </ligand>
</feature>
<dbReference type="GO" id="GO:0006108">
    <property type="term" value="P:malate metabolic process"/>
    <property type="evidence" value="ECO:0007669"/>
    <property type="project" value="InterPro"/>
</dbReference>
<comment type="similarity">
    <text evidence="1">Belongs to the LDH/MDH superfamily. MDH type 1 family.</text>
</comment>
<reference evidence="16" key="1">
    <citation type="submission" date="2016-05" db="EMBL/GenBank/DDBJ databases">
        <title>Comparative genomics of biotechnologically important yeasts.</title>
        <authorList>
            <consortium name="DOE Joint Genome Institute"/>
            <person name="Riley R."/>
            <person name="Haridas S."/>
            <person name="Wolfe K.H."/>
            <person name="Lopes M.R."/>
            <person name="Hittinger C.T."/>
            <person name="Goker M."/>
            <person name="Salamov A."/>
            <person name="Wisecaver J."/>
            <person name="Long T.M."/>
            <person name="Aerts A.L."/>
            <person name="Barry K."/>
            <person name="Choi C."/>
            <person name="Clum A."/>
            <person name="Coughlan A.Y."/>
            <person name="Deshpande S."/>
            <person name="Douglass A.P."/>
            <person name="Hanson S.J."/>
            <person name="Klenk H.-P."/>
            <person name="Labutti K."/>
            <person name="Lapidus A."/>
            <person name="Lindquist E."/>
            <person name="Lipzen A."/>
            <person name="Meier-Kolthoff J.P."/>
            <person name="Ohm R.A."/>
            <person name="Otillar R.P."/>
            <person name="Pangilinan J."/>
            <person name="Peng Y."/>
            <person name="Rokas A."/>
            <person name="Rosa C.A."/>
            <person name="Scheuner C."/>
            <person name="Sibirny A.A."/>
            <person name="Slot J.C."/>
            <person name="Stielow J.B."/>
            <person name="Sun H."/>
            <person name="Kurtzman C.P."/>
            <person name="Blackwell M."/>
            <person name="Grigoriev I.V."/>
            <person name="Jeffries T.W."/>
        </authorList>
    </citation>
    <scope>NUCLEOTIDE SEQUENCE [LARGE SCALE GENOMIC DNA]</scope>
    <source>
        <strain evidence="16">NRRL Y-2460</strain>
    </source>
</reference>
<feature type="binding site" evidence="9">
    <location>
        <position position="158"/>
    </location>
    <ligand>
        <name>substrate</name>
    </ligand>
</feature>
<feature type="binding site" evidence="10">
    <location>
        <position position="99"/>
    </location>
    <ligand>
        <name>NAD(+)</name>
        <dbReference type="ChEBI" id="CHEBI:57540"/>
    </ligand>
</feature>
<comment type="subunit">
    <text evidence="2">Homodimer.</text>
</comment>
<dbReference type="NCBIfam" id="TIGR01772">
    <property type="entry name" value="MDH_euk_gproteo"/>
    <property type="match status" value="1"/>
</dbReference>
<dbReference type="GO" id="GO:0006735">
    <property type="term" value="P:NADH regeneration"/>
    <property type="evidence" value="ECO:0007669"/>
    <property type="project" value="EnsemblFungi"/>
</dbReference>